<gene>
    <name evidence="2" type="ORF">B5F14_09910</name>
</gene>
<dbReference type="InterPro" id="IPR029039">
    <property type="entry name" value="Flavoprotein-like_sf"/>
</dbReference>
<evidence type="ECO:0000259" key="1">
    <source>
        <dbReference type="Pfam" id="PF12682"/>
    </source>
</evidence>
<dbReference type="PANTHER" id="PTHR39201">
    <property type="entry name" value="EXPORTED PROTEIN-RELATED"/>
    <property type="match status" value="1"/>
</dbReference>
<accession>A0A1Y4LHC1</accession>
<sequence>MQVEVMKMKTLIAYFSWSNNTKKLVDKINEKKKYDVVRIERAIPYSDDYDICAYKEAKEEVNKKIHPAIKPMDIDFGNYDQILLFFPIWWYTFPMPIATFIESIKGYKGKVYIYANSYTNDPQYMINSMKDLRKIDQNIEFKEGLFNKSEEEHIQFIESEEI</sequence>
<protein>
    <recommendedName>
        <fullName evidence="1">Flavodoxin-like domain-containing protein</fullName>
    </recommendedName>
</protein>
<dbReference type="EMBL" id="NFKM01000029">
    <property type="protein sequence ID" value="OUP56104.1"/>
    <property type="molecule type" value="Genomic_DNA"/>
</dbReference>
<dbReference type="SUPFAM" id="SSF52218">
    <property type="entry name" value="Flavoproteins"/>
    <property type="match status" value="1"/>
</dbReference>
<dbReference type="Pfam" id="PF12682">
    <property type="entry name" value="Flavodoxin_4"/>
    <property type="match status" value="1"/>
</dbReference>
<evidence type="ECO:0000313" key="3">
    <source>
        <dbReference type="Proteomes" id="UP000195447"/>
    </source>
</evidence>
<proteinExistence type="predicted"/>
<reference evidence="3" key="1">
    <citation type="submission" date="2017-04" db="EMBL/GenBank/DDBJ databases">
        <title>Function of individual gut microbiota members based on whole genome sequencing of pure cultures obtained from chicken caecum.</title>
        <authorList>
            <person name="Medvecky M."/>
            <person name="Cejkova D."/>
            <person name="Polansky O."/>
            <person name="Karasova D."/>
            <person name="Kubasova T."/>
            <person name="Cizek A."/>
            <person name="Rychlik I."/>
        </authorList>
    </citation>
    <scope>NUCLEOTIDE SEQUENCE [LARGE SCALE GENOMIC DNA]</scope>
    <source>
        <strain evidence="3">An178</strain>
    </source>
</reference>
<dbReference type="InterPro" id="IPR008254">
    <property type="entry name" value="Flavodoxin/NO_synth"/>
</dbReference>
<dbReference type="GO" id="GO:0016651">
    <property type="term" value="F:oxidoreductase activity, acting on NAD(P)H"/>
    <property type="evidence" value="ECO:0007669"/>
    <property type="project" value="UniProtKB-ARBA"/>
</dbReference>
<dbReference type="Proteomes" id="UP000195447">
    <property type="component" value="Unassembled WGS sequence"/>
</dbReference>
<dbReference type="GO" id="GO:0010181">
    <property type="term" value="F:FMN binding"/>
    <property type="evidence" value="ECO:0007669"/>
    <property type="project" value="InterPro"/>
</dbReference>
<dbReference type="Gene3D" id="3.40.50.360">
    <property type="match status" value="1"/>
</dbReference>
<keyword evidence="3" id="KW-1185">Reference proteome</keyword>
<feature type="domain" description="Flavodoxin-like" evidence="1">
    <location>
        <begin position="9"/>
        <end position="149"/>
    </location>
</feature>
<comment type="caution">
    <text evidence="2">The sequence shown here is derived from an EMBL/GenBank/DDBJ whole genome shotgun (WGS) entry which is preliminary data.</text>
</comment>
<dbReference type="AlphaFoldDB" id="A0A1Y4LHC1"/>
<evidence type="ECO:0000313" key="2">
    <source>
        <dbReference type="EMBL" id="OUP56104.1"/>
    </source>
</evidence>
<organism evidence="2 3">
    <name type="scientific">Faecalitalea cylindroides</name>
    <dbReference type="NCBI Taxonomy" id="39483"/>
    <lineage>
        <taxon>Bacteria</taxon>
        <taxon>Bacillati</taxon>
        <taxon>Bacillota</taxon>
        <taxon>Erysipelotrichia</taxon>
        <taxon>Erysipelotrichales</taxon>
        <taxon>Erysipelotrichaceae</taxon>
        <taxon>Faecalitalea</taxon>
    </lineage>
</organism>
<dbReference type="PANTHER" id="PTHR39201:SF1">
    <property type="entry name" value="FLAVODOXIN-LIKE DOMAIN-CONTAINING PROTEIN"/>
    <property type="match status" value="1"/>
</dbReference>
<name>A0A1Y4LHC1_9FIRM</name>